<dbReference type="GO" id="GO:0031640">
    <property type="term" value="P:killing of cells of another organism"/>
    <property type="evidence" value="ECO:0007669"/>
    <property type="project" value="UniProtKB-KW"/>
</dbReference>
<evidence type="ECO:0000256" key="2">
    <source>
        <dbReference type="ARBA" id="ARBA00007999"/>
    </source>
</evidence>
<dbReference type="GO" id="GO:0005576">
    <property type="term" value="C:extracellular region"/>
    <property type="evidence" value="ECO:0007669"/>
    <property type="project" value="UniProtKB-SubCell"/>
</dbReference>
<comment type="similarity">
    <text evidence="2">Belongs to the bacteriocin class IIA/YGNGV family.</text>
</comment>
<dbReference type="RefSeq" id="WP_010051997.1">
    <property type="nucleotide sequence ID" value="NZ_BJOJ01000078.1"/>
</dbReference>
<protein>
    <submittedName>
        <fullName evidence="7">Class II bacteriocin</fullName>
    </submittedName>
</protein>
<evidence type="ECO:0000256" key="1">
    <source>
        <dbReference type="ARBA" id="ARBA00004613"/>
    </source>
</evidence>
<dbReference type="EMBL" id="JAVBVO010000003">
    <property type="protein sequence ID" value="MDZ5759512.1"/>
    <property type="molecule type" value="Genomic_DNA"/>
</dbReference>
<keyword evidence="6" id="KW-0078">Bacteriocin</keyword>
<keyword evidence="4" id="KW-0929">Antimicrobial</keyword>
<evidence type="ECO:0000256" key="6">
    <source>
        <dbReference type="ARBA" id="ARBA00023048"/>
    </source>
</evidence>
<dbReference type="InterPro" id="IPR010133">
    <property type="entry name" value="Bacteriocin_signal_seq"/>
</dbReference>
<dbReference type="InterPro" id="IPR023388">
    <property type="entry name" value="Bacteriocin_IIa_dom_sf"/>
</dbReference>
<evidence type="ECO:0000313" key="8">
    <source>
        <dbReference type="Proteomes" id="UP001290462"/>
    </source>
</evidence>
<dbReference type="Gene3D" id="1.20.5.130">
    <property type="match status" value="1"/>
</dbReference>
<keyword evidence="3" id="KW-0964">Secreted</keyword>
<comment type="caution">
    <text evidence="7">The sequence shown here is derived from an EMBL/GenBank/DDBJ whole genome shotgun (WGS) entry which is preliminary data.</text>
</comment>
<dbReference type="FunFam" id="1.20.5.130:FF:000001">
    <property type="entry name" value="Bacteriocin hiracin-JM79"/>
    <property type="match status" value="1"/>
</dbReference>
<dbReference type="GO" id="GO:0042742">
    <property type="term" value="P:defense response to bacterium"/>
    <property type="evidence" value="ECO:0007669"/>
    <property type="project" value="UniProtKB-KW"/>
</dbReference>
<dbReference type="NCBIfam" id="TIGR01847">
    <property type="entry name" value="bacteriocin_sig"/>
    <property type="match status" value="1"/>
</dbReference>
<dbReference type="PROSITE" id="PS60030">
    <property type="entry name" value="BACTERIOCIN_IIA"/>
    <property type="match status" value="1"/>
</dbReference>
<reference evidence="7" key="1">
    <citation type="submission" date="2023-08" db="EMBL/GenBank/DDBJ databases">
        <title>Genomic characterization of piscicolin 126 produced by Carnobacterium maltaromaticum CM22 strain isolated from salmon (Salmo salar).</title>
        <authorList>
            <person name="Gonzalez-Gragera E."/>
            <person name="Garcia-Lopez J.D."/>
            <person name="Teso-Perez C."/>
            <person name="Gimenez-Hernandez I."/>
            <person name="Peralta-Sanchez J.M."/>
            <person name="Valdivia E."/>
            <person name="Montalban-Lopez M."/>
            <person name="Martin-Platero A.M."/>
            <person name="Banos A."/>
            <person name="Martinez-Bueno M."/>
        </authorList>
    </citation>
    <scope>NUCLEOTIDE SEQUENCE</scope>
    <source>
        <strain evidence="7">CM22</strain>
    </source>
</reference>
<dbReference type="InterPro" id="IPR023384">
    <property type="entry name" value="Bacteriocin_IIa_CS"/>
</dbReference>
<dbReference type="Proteomes" id="UP001290462">
    <property type="component" value="Unassembled WGS sequence"/>
</dbReference>
<dbReference type="GeneID" id="83604615"/>
<evidence type="ECO:0000256" key="4">
    <source>
        <dbReference type="ARBA" id="ARBA00022529"/>
    </source>
</evidence>
<evidence type="ECO:0000256" key="5">
    <source>
        <dbReference type="ARBA" id="ARBA00023022"/>
    </source>
</evidence>
<gene>
    <name evidence="7" type="ORF">RAK27_12685</name>
</gene>
<keyword evidence="5" id="KW-0044">Antibiotic</keyword>
<dbReference type="Pfam" id="PF01721">
    <property type="entry name" value="Bacteriocin_II"/>
    <property type="match status" value="1"/>
</dbReference>
<evidence type="ECO:0000313" key="7">
    <source>
        <dbReference type="EMBL" id="MDZ5759512.1"/>
    </source>
</evidence>
<dbReference type="AlphaFoldDB" id="A0AAW9K7W0"/>
<accession>A0AAW9K7W0</accession>
<comment type="subcellular location">
    <subcellularLocation>
        <location evidence="1">Secreted</location>
    </subcellularLocation>
</comment>
<dbReference type="InterPro" id="IPR002633">
    <property type="entry name" value="Bacteriocin_IIa"/>
</dbReference>
<evidence type="ECO:0000256" key="3">
    <source>
        <dbReference type="ARBA" id="ARBA00022525"/>
    </source>
</evidence>
<name>A0AAW9K7W0_CARML</name>
<dbReference type="SMR" id="A0AAW9K7W0"/>
<proteinExistence type="inferred from homology"/>
<organism evidence="7 8">
    <name type="scientific">Carnobacterium maltaromaticum</name>
    <name type="common">Carnobacterium piscicola</name>
    <dbReference type="NCBI Taxonomy" id="2751"/>
    <lineage>
        <taxon>Bacteria</taxon>
        <taxon>Bacillati</taxon>
        <taxon>Bacillota</taxon>
        <taxon>Bacilli</taxon>
        <taxon>Lactobacillales</taxon>
        <taxon>Carnobacteriaceae</taxon>
        <taxon>Carnobacterium</taxon>
    </lineage>
</organism>
<sequence length="61" mass="6572">MKSVKELNKKEMQQINGGAISYGNGVYCNKEKCWVNKAENKQAITGIVIGGWASSLAGMGH</sequence>